<dbReference type="InterPro" id="IPR003598">
    <property type="entry name" value="Ig_sub2"/>
</dbReference>
<dbReference type="Proteomes" id="UP000001554">
    <property type="component" value="Chromosome 9"/>
</dbReference>
<dbReference type="InterPro" id="IPR051275">
    <property type="entry name" value="Cell_adhesion_signaling"/>
</dbReference>
<dbReference type="SMART" id="SM00409">
    <property type="entry name" value="IG"/>
    <property type="match status" value="5"/>
</dbReference>
<keyword evidence="5" id="KW-0393">Immunoglobulin domain</keyword>
<dbReference type="InterPro" id="IPR007110">
    <property type="entry name" value="Ig-like_dom"/>
</dbReference>
<dbReference type="GO" id="GO:0050839">
    <property type="term" value="F:cell adhesion molecule binding"/>
    <property type="evidence" value="ECO:0000318"/>
    <property type="project" value="GO_Central"/>
</dbReference>
<dbReference type="PANTHER" id="PTHR11640:SF164">
    <property type="entry name" value="MAM DOMAIN-CONTAINING GLYCOSYLPHOSPHATIDYLINOSITOL ANCHOR PROTEIN 1"/>
    <property type="match status" value="1"/>
</dbReference>
<dbReference type="SMART" id="SM00408">
    <property type="entry name" value="IGc2"/>
    <property type="match status" value="4"/>
</dbReference>
<dbReference type="AlphaFoldDB" id="A0A9J7MZB1"/>
<dbReference type="Gene3D" id="2.60.40.10">
    <property type="entry name" value="Immunoglobulins"/>
    <property type="match status" value="5"/>
</dbReference>
<evidence type="ECO:0000256" key="6">
    <source>
        <dbReference type="SAM" id="MobiDB-lite"/>
    </source>
</evidence>
<dbReference type="InterPro" id="IPR013783">
    <property type="entry name" value="Ig-like_fold"/>
</dbReference>
<dbReference type="Pfam" id="PF13927">
    <property type="entry name" value="Ig_3"/>
    <property type="match status" value="3"/>
</dbReference>
<feature type="domain" description="Ig-like" evidence="8">
    <location>
        <begin position="432"/>
        <end position="531"/>
    </location>
</feature>
<feature type="domain" description="Ig-like" evidence="8">
    <location>
        <begin position="54"/>
        <end position="152"/>
    </location>
</feature>
<evidence type="ECO:0000256" key="7">
    <source>
        <dbReference type="SAM" id="Phobius"/>
    </source>
</evidence>
<feature type="transmembrane region" description="Helical" evidence="7">
    <location>
        <begin position="538"/>
        <end position="561"/>
    </location>
</feature>
<evidence type="ECO:0000256" key="1">
    <source>
        <dbReference type="ARBA" id="ARBA00004479"/>
    </source>
</evidence>
<feature type="domain" description="Ig-like" evidence="8">
    <location>
        <begin position="346"/>
        <end position="427"/>
    </location>
</feature>
<reference evidence="10" key="2">
    <citation type="submission" date="2025-08" db="UniProtKB">
        <authorList>
            <consortium name="RefSeq"/>
        </authorList>
    </citation>
    <scope>IDENTIFICATION</scope>
    <source>
        <strain evidence="10">S238N-H82</strain>
        <tissue evidence="10">Testes</tissue>
    </source>
</reference>
<dbReference type="InterPro" id="IPR013162">
    <property type="entry name" value="CD80_C2-set"/>
</dbReference>
<dbReference type="OMA" id="SHHKEIR"/>
<keyword evidence="3" id="KW-1015">Disulfide bond</keyword>
<dbReference type="PROSITE" id="PS50835">
    <property type="entry name" value="IG_LIKE"/>
    <property type="match status" value="5"/>
</dbReference>
<feature type="domain" description="Ig-like" evidence="8">
    <location>
        <begin position="161"/>
        <end position="250"/>
    </location>
</feature>
<feature type="compositionally biased region" description="Pro residues" evidence="6">
    <location>
        <begin position="1"/>
        <end position="12"/>
    </location>
</feature>
<gene>
    <name evidence="10" type="primary">LOC118422142</name>
</gene>
<feature type="region of interest" description="Disordered" evidence="6">
    <location>
        <begin position="1"/>
        <end position="40"/>
    </location>
</feature>
<protein>
    <submittedName>
        <fullName evidence="10">Hemicentin-2-like</fullName>
    </submittedName>
</protein>
<keyword evidence="2 7" id="KW-0472">Membrane</keyword>
<dbReference type="CDD" id="cd00096">
    <property type="entry name" value="Ig"/>
    <property type="match status" value="2"/>
</dbReference>
<dbReference type="GO" id="GO:0005911">
    <property type="term" value="C:cell-cell junction"/>
    <property type="evidence" value="ECO:0000318"/>
    <property type="project" value="GO_Central"/>
</dbReference>
<dbReference type="InterPro" id="IPR036179">
    <property type="entry name" value="Ig-like_dom_sf"/>
</dbReference>
<keyword evidence="9" id="KW-1185">Reference proteome</keyword>
<keyword evidence="4" id="KW-0325">Glycoprotein</keyword>
<comment type="subcellular location">
    <subcellularLocation>
        <location evidence="1">Membrane</location>
        <topology evidence="1">Single-pass type I membrane protein</topology>
    </subcellularLocation>
</comment>
<dbReference type="Pfam" id="PF08205">
    <property type="entry name" value="C2-set_2"/>
    <property type="match status" value="1"/>
</dbReference>
<dbReference type="GeneID" id="118422142"/>
<dbReference type="RefSeq" id="XP_035685551.1">
    <property type="nucleotide sequence ID" value="XM_035829658.1"/>
</dbReference>
<proteinExistence type="predicted"/>
<sequence length="720" mass="78487">MEVHVEPPPQPPSKDLKSRWKGGRNQAGAHARGSTADHEEENVLNEIQADTSGASYRTTPSSVAVLTDRIVTLACSFNGLSSNDPVIWAGPPDFAVISSGTTVFKGFSRHRIVGDARNGEFNLEIRDTAISDTGKYRCFTASVEKAEAATLTVVAPMDGAPDITGAELPLTAGRELLLTCRSRGGYPPPQLTWYNGTQPYRSTRPSQPGDNGGTDVELFTPDVTRWDNGANFTCVADQGFPNLVKTKAASRILRVHYPPMVIVPSHSVHVLEGRPTNLTCYVDANPRAAVSWKKLGDVLPIESAQRGSTLHIPNTSRRDSGVYQCTADNGVDPTGVGSVSLQVFYPPVIETTMDSKVTVMLHREDFSLNCQAEGNPKPQTRWRRKDTSLYWENPLRFHRVRYDVEGTYECVATSDGFPAAKRDVRIDVVGQPQIQSGSSFVSTRVSGSARFHCDVTADPLPDRITWSMSNKLGQEITLVTTNNGISIDERPTPDGRSSVLSLTDVSEDDEGTYICKASNMFGSHHKEIRLAVIKGSSMAVVISVSVVILAVATVMIIFVCVARARGWVCNGEEAAVPVPHSKPVPPLPKYARKPGHGTNDSGVEDLLELQELDGTLKPRPPPRTDKEWTAVGLSYTGLAHPAALPSYSSLERQRPDGQDIISPECIMEEGQGEDVVAVQVDPPLPPPKKRQKMWKRRGDRGPQNHHEAENVLNEIQAESL</sequence>
<feature type="compositionally biased region" description="Basic and acidic residues" evidence="6">
    <location>
        <begin position="699"/>
        <end position="709"/>
    </location>
</feature>
<feature type="compositionally biased region" description="Basic residues" evidence="6">
    <location>
        <begin position="687"/>
        <end position="698"/>
    </location>
</feature>
<accession>A0A9J7MZB1</accession>
<evidence type="ECO:0000259" key="8">
    <source>
        <dbReference type="PROSITE" id="PS50835"/>
    </source>
</evidence>
<dbReference type="SUPFAM" id="SSF48726">
    <property type="entry name" value="Immunoglobulin"/>
    <property type="match status" value="5"/>
</dbReference>
<evidence type="ECO:0000256" key="3">
    <source>
        <dbReference type="ARBA" id="ARBA00023157"/>
    </source>
</evidence>
<dbReference type="PANTHER" id="PTHR11640">
    <property type="entry name" value="NEPHRIN"/>
    <property type="match status" value="1"/>
</dbReference>
<dbReference type="InterPro" id="IPR003599">
    <property type="entry name" value="Ig_sub"/>
</dbReference>
<evidence type="ECO:0000256" key="5">
    <source>
        <dbReference type="ARBA" id="ARBA00023319"/>
    </source>
</evidence>
<evidence type="ECO:0000313" key="9">
    <source>
        <dbReference type="Proteomes" id="UP000001554"/>
    </source>
</evidence>
<dbReference type="OrthoDB" id="10039395at2759"/>
<dbReference type="GO" id="GO:0005886">
    <property type="term" value="C:plasma membrane"/>
    <property type="evidence" value="ECO:0000318"/>
    <property type="project" value="GO_Central"/>
</dbReference>
<evidence type="ECO:0000256" key="4">
    <source>
        <dbReference type="ARBA" id="ARBA00023180"/>
    </source>
</evidence>
<keyword evidence="7" id="KW-1133">Transmembrane helix</keyword>
<reference evidence="9" key="1">
    <citation type="journal article" date="2020" name="Nat. Ecol. Evol.">
        <title>Deeply conserved synteny resolves early events in vertebrate evolution.</title>
        <authorList>
            <person name="Simakov O."/>
            <person name="Marletaz F."/>
            <person name="Yue J.X."/>
            <person name="O'Connell B."/>
            <person name="Jenkins J."/>
            <person name="Brandt A."/>
            <person name="Calef R."/>
            <person name="Tung C.H."/>
            <person name="Huang T.K."/>
            <person name="Schmutz J."/>
            <person name="Satoh N."/>
            <person name="Yu J.K."/>
            <person name="Putnam N.H."/>
            <person name="Green R.E."/>
            <person name="Rokhsar D.S."/>
        </authorList>
    </citation>
    <scope>NUCLEOTIDE SEQUENCE [LARGE SCALE GENOMIC DNA]</scope>
    <source>
        <strain evidence="9">S238N-H82</strain>
    </source>
</reference>
<feature type="region of interest" description="Disordered" evidence="6">
    <location>
        <begin position="676"/>
        <end position="720"/>
    </location>
</feature>
<keyword evidence="7" id="KW-0812">Transmembrane</keyword>
<dbReference type="KEGG" id="bfo:118422142"/>
<organism evidence="9 10">
    <name type="scientific">Branchiostoma floridae</name>
    <name type="common">Florida lancelet</name>
    <name type="synonym">Amphioxus</name>
    <dbReference type="NCBI Taxonomy" id="7739"/>
    <lineage>
        <taxon>Eukaryota</taxon>
        <taxon>Metazoa</taxon>
        <taxon>Chordata</taxon>
        <taxon>Cephalochordata</taxon>
        <taxon>Leptocardii</taxon>
        <taxon>Amphioxiformes</taxon>
        <taxon>Branchiostomatidae</taxon>
        <taxon>Branchiostoma</taxon>
    </lineage>
</organism>
<feature type="domain" description="Ig-like" evidence="8">
    <location>
        <begin position="258"/>
        <end position="342"/>
    </location>
</feature>
<name>A0A9J7MZB1_BRAFL</name>
<dbReference type="GO" id="GO:0098609">
    <property type="term" value="P:cell-cell adhesion"/>
    <property type="evidence" value="ECO:0000318"/>
    <property type="project" value="GO_Central"/>
</dbReference>
<evidence type="ECO:0000256" key="2">
    <source>
        <dbReference type="ARBA" id="ARBA00023136"/>
    </source>
</evidence>
<evidence type="ECO:0000313" key="10">
    <source>
        <dbReference type="RefSeq" id="XP_035685551.1"/>
    </source>
</evidence>